<evidence type="ECO:0000259" key="1">
    <source>
        <dbReference type="Pfam" id="PF13456"/>
    </source>
</evidence>
<dbReference type="PANTHER" id="PTHR47074:SF61">
    <property type="entry name" value="RNASE H TYPE-1 DOMAIN-CONTAINING PROTEIN"/>
    <property type="match status" value="1"/>
</dbReference>
<reference evidence="2 3" key="1">
    <citation type="journal article" date="2019" name="Genome Biol. Evol.">
        <title>Insights into the evolution of the New World diploid cottons (Gossypium, subgenus Houzingenia) based on genome sequencing.</title>
        <authorList>
            <person name="Grover C.E."/>
            <person name="Arick M.A. 2nd"/>
            <person name="Thrash A."/>
            <person name="Conover J.L."/>
            <person name="Sanders W.S."/>
            <person name="Peterson D.G."/>
            <person name="Frelichowski J.E."/>
            <person name="Scheffler J.A."/>
            <person name="Scheffler B.E."/>
            <person name="Wendel J.F."/>
        </authorList>
    </citation>
    <scope>NUCLEOTIDE SEQUENCE [LARGE SCALE GENOMIC DNA]</scope>
    <source>
        <strain evidence="2">5</strain>
        <tissue evidence="2">Leaf</tissue>
    </source>
</reference>
<dbReference type="OrthoDB" id="1001083at2759"/>
<keyword evidence="3" id="KW-1185">Reference proteome</keyword>
<name>A0A7J9BW96_GOSGO</name>
<comment type="caution">
    <text evidence="2">The sequence shown here is derived from an EMBL/GenBank/DDBJ whole genome shotgun (WGS) entry which is preliminary data.</text>
</comment>
<proteinExistence type="predicted"/>
<protein>
    <recommendedName>
        <fullName evidence="1">RNase H type-1 domain-containing protein</fullName>
    </recommendedName>
</protein>
<gene>
    <name evidence="2" type="ORF">Gogos_013628</name>
</gene>
<accession>A0A7J9BW96</accession>
<dbReference type="InterPro" id="IPR044730">
    <property type="entry name" value="RNase_H-like_dom_plant"/>
</dbReference>
<dbReference type="Gene3D" id="3.30.420.10">
    <property type="entry name" value="Ribonuclease H-like superfamily/Ribonuclease H"/>
    <property type="match status" value="1"/>
</dbReference>
<evidence type="ECO:0000313" key="3">
    <source>
        <dbReference type="Proteomes" id="UP000593579"/>
    </source>
</evidence>
<dbReference type="Pfam" id="PF13456">
    <property type="entry name" value="RVT_3"/>
    <property type="match status" value="1"/>
</dbReference>
<dbReference type="CDD" id="cd06222">
    <property type="entry name" value="RNase_H_like"/>
    <property type="match status" value="1"/>
</dbReference>
<dbReference type="InterPro" id="IPR012337">
    <property type="entry name" value="RNaseH-like_sf"/>
</dbReference>
<dbReference type="InterPro" id="IPR036397">
    <property type="entry name" value="RNaseH_sf"/>
</dbReference>
<sequence>MANSNFNEWLNWLFKNSASNRKDEIAITIWALWLSRNKYVHKKKTQSTEEVVTFIRGFGMEYWGSTLTLKHPKPRSMVKWMPPPLGWVKINVDAGLSVAKKHVVLGFIIRNEEGFIMGSRFKGHNLVRSMVIAKATAVLHGLQFALDLGFTNVILKSDSKLVIQNIQQTSEDYSESRPFTWDAKNLAKNFSSCRFQFVAREGNGAAYAMVVEGLKTDEDSF</sequence>
<dbReference type="EMBL" id="JABEZY010000006">
    <property type="protein sequence ID" value="MBA0740426.1"/>
    <property type="molecule type" value="Genomic_DNA"/>
</dbReference>
<dbReference type="GO" id="GO:0004523">
    <property type="term" value="F:RNA-DNA hybrid ribonuclease activity"/>
    <property type="evidence" value="ECO:0007669"/>
    <property type="project" value="InterPro"/>
</dbReference>
<dbReference type="InterPro" id="IPR002156">
    <property type="entry name" value="RNaseH_domain"/>
</dbReference>
<feature type="domain" description="RNase H type-1" evidence="1">
    <location>
        <begin position="91"/>
        <end position="210"/>
    </location>
</feature>
<dbReference type="InterPro" id="IPR052929">
    <property type="entry name" value="RNase_H-like_EbsB-rel"/>
</dbReference>
<dbReference type="AlphaFoldDB" id="A0A7J9BW96"/>
<dbReference type="SUPFAM" id="SSF53098">
    <property type="entry name" value="Ribonuclease H-like"/>
    <property type="match status" value="1"/>
</dbReference>
<evidence type="ECO:0000313" key="2">
    <source>
        <dbReference type="EMBL" id="MBA0740426.1"/>
    </source>
</evidence>
<dbReference type="PANTHER" id="PTHR47074">
    <property type="entry name" value="BNAC02G40300D PROTEIN"/>
    <property type="match status" value="1"/>
</dbReference>
<dbReference type="Proteomes" id="UP000593579">
    <property type="component" value="Unassembled WGS sequence"/>
</dbReference>
<organism evidence="2 3">
    <name type="scientific">Gossypium gossypioides</name>
    <name type="common">Mexican cotton</name>
    <name type="synonym">Selera gossypioides</name>
    <dbReference type="NCBI Taxonomy" id="34282"/>
    <lineage>
        <taxon>Eukaryota</taxon>
        <taxon>Viridiplantae</taxon>
        <taxon>Streptophyta</taxon>
        <taxon>Embryophyta</taxon>
        <taxon>Tracheophyta</taxon>
        <taxon>Spermatophyta</taxon>
        <taxon>Magnoliopsida</taxon>
        <taxon>eudicotyledons</taxon>
        <taxon>Gunneridae</taxon>
        <taxon>Pentapetalae</taxon>
        <taxon>rosids</taxon>
        <taxon>malvids</taxon>
        <taxon>Malvales</taxon>
        <taxon>Malvaceae</taxon>
        <taxon>Malvoideae</taxon>
        <taxon>Gossypium</taxon>
    </lineage>
</organism>
<dbReference type="GO" id="GO:0003676">
    <property type="term" value="F:nucleic acid binding"/>
    <property type="evidence" value="ECO:0007669"/>
    <property type="project" value="InterPro"/>
</dbReference>